<evidence type="ECO:0000256" key="4">
    <source>
        <dbReference type="SAM" id="MobiDB-lite"/>
    </source>
</evidence>
<dbReference type="PANTHER" id="PTHR46847:SF1">
    <property type="entry name" value="D-ALLOSE-BINDING PERIPLASMIC PROTEIN-RELATED"/>
    <property type="match status" value="1"/>
</dbReference>
<accession>A0ABU0FGD8</accession>
<name>A0ABU0FGD8_9HYPH</name>
<organism evidence="7 8">
    <name type="scientific">Labrys monachus</name>
    <dbReference type="NCBI Taxonomy" id="217067"/>
    <lineage>
        <taxon>Bacteria</taxon>
        <taxon>Pseudomonadati</taxon>
        <taxon>Pseudomonadota</taxon>
        <taxon>Alphaproteobacteria</taxon>
        <taxon>Hyphomicrobiales</taxon>
        <taxon>Xanthobacteraceae</taxon>
        <taxon>Labrys</taxon>
    </lineage>
</organism>
<feature type="compositionally biased region" description="Basic residues" evidence="4">
    <location>
        <begin position="406"/>
        <end position="415"/>
    </location>
</feature>
<comment type="subcellular location">
    <subcellularLocation>
        <location evidence="1">Cell envelope</location>
    </subcellularLocation>
</comment>
<evidence type="ECO:0000256" key="5">
    <source>
        <dbReference type="SAM" id="SignalP"/>
    </source>
</evidence>
<keyword evidence="7" id="KW-0762">Sugar transport</keyword>
<evidence type="ECO:0000259" key="6">
    <source>
        <dbReference type="Pfam" id="PF13407"/>
    </source>
</evidence>
<feature type="region of interest" description="Disordered" evidence="4">
    <location>
        <begin position="372"/>
        <end position="415"/>
    </location>
</feature>
<comment type="caution">
    <text evidence="7">The sequence shown here is derived from an EMBL/GenBank/DDBJ whole genome shotgun (WGS) entry which is preliminary data.</text>
</comment>
<protein>
    <submittedName>
        <fullName evidence="7">ABC-type sugar transport system substrate-binding protein</fullName>
    </submittedName>
</protein>
<feature type="chain" id="PRO_5046156603" evidence="5">
    <location>
        <begin position="22"/>
        <end position="415"/>
    </location>
</feature>
<dbReference type="PANTHER" id="PTHR46847">
    <property type="entry name" value="D-ALLOSE-BINDING PERIPLASMIC PROTEIN-RELATED"/>
    <property type="match status" value="1"/>
</dbReference>
<feature type="domain" description="Periplasmic binding protein" evidence="6">
    <location>
        <begin position="28"/>
        <end position="283"/>
    </location>
</feature>
<proteinExistence type="inferred from homology"/>
<dbReference type="Pfam" id="PF13407">
    <property type="entry name" value="Peripla_BP_4"/>
    <property type="match status" value="1"/>
</dbReference>
<feature type="signal peptide" evidence="5">
    <location>
        <begin position="1"/>
        <end position="21"/>
    </location>
</feature>
<keyword evidence="8" id="KW-1185">Reference proteome</keyword>
<evidence type="ECO:0000256" key="3">
    <source>
        <dbReference type="ARBA" id="ARBA00022729"/>
    </source>
</evidence>
<keyword evidence="3 5" id="KW-0732">Signal</keyword>
<dbReference type="SUPFAM" id="SSF53822">
    <property type="entry name" value="Periplasmic binding protein-like I"/>
    <property type="match status" value="1"/>
</dbReference>
<evidence type="ECO:0000256" key="1">
    <source>
        <dbReference type="ARBA" id="ARBA00004196"/>
    </source>
</evidence>
<dbReference type="InterPro" id="IPR028082">
    <property type="entry name" value="Peripla_BP_I"/>
</dbReference>
<dbReference type="EMBL" id="JAUSVK010000001">
    <property type="protein sequence ID" value="MDQ0393650.1"/>
    <property type="molecule type" value="Genomic_DNA"/>
</dbReference>
<dbReference type="Proteomes" id="UP001237448">
    <property type="component" value="Unassembled WGS sequence"/>
</dbReference>
<evidence type="ECO:0000313" key="8">
    <source>
        <dbReference type="Proteomes" id="UP001237448"/>
    </source>
</evidence>
<sequence length="415" mass="43786">MKPAIAIASVLALCLATTALADTSGKKIALSNNYAGNSWRQAMLQSWDKVGKQAVADKIVAAADPFTTADKEAPTQAAQIQNLILQGYDAIVLDAASPEALNGAVKQACDAGIVVVAFDGLVTEPCAYKVTVDLAETYGAEQVRQVAKRLPNGGNVLYVRGLAGTSIDADITTGVQAEIQKHPNLKIVSEVNGNWDQTTAQKAVATALPSLPEIAAVIDQGGDGYGTAQAFKAGGRPLPLIMLGNRQDELAWWKQQRAAGSYDSWSASEAPGMVTFAFWVAQQGARRQEGAPSGADGYPDHRGERSRQIFGRDAGGRCRQQGVLAGRGDQGDRARALVARPPGRPSCLPAHVLSGPVYVPAPESAPAPRIMTGPIGCPCRRRDRAPRERDHGTPVRVAVSSARAVPARHARRHDA</sequence>
<evidence type="ECO:0000313" key="7">
    <source>
        <dbReference type="EMBL" id="MDQ0393650.1"/>
    </source>
</evidence>
<evidence type="ECO:0000256" key="2">
    <source>
        <dbReference type="ARBA" id="ARBA00007639"/>
    </source>
</evidence>
<feature type="region of interest" description="Disordered" evidence="4">
    <location>
        <begin position="285"/>
        <end position="304"/>
    </location>
</feature>
<dbReference type="InterPro" id="IPR025997">
    <property type="entry name" value="SBP_2_dom"/>
</dbReference>
<reference evidence="7 8" key="1">
    <citation type="submission" date="2023-07" db="EMBL/GenBank/DDBJ databases">
        <title>Genomic Encyclopedia of Type Strains, Phase IV (KMG-IV): sequencing the most valuable type-strain genomes for metagenomic binning, comparative biology and taxonomic classification.</title>
        <authorList>
            <person name="Goeker M."/>
        </authorList>
    </citation>
    <scope>NUCLEOTIDE SEQUENCE [LARGE SCALE GENOMIC DNA]</scope>
    <source>
        <strain evidence="7 8">DSM 5896</strain>
    </source>
</reference>
<gene>
    <name evidence="7" type="ORF">J3R73_003442</name>
</gene>
<comment type="similarity">
    <text evidence="2">Belongs to the bacterial solute-binding protein 2 family.</text>
</comment>
<feature type="compositionally biased region" description="Low complexity" evidence="4">
    <location>
        <begin position="394"/>
        <end position="405"/>
    </location>
</feature>
<keyword evidence="7" id="KW-0813">Transport</keyword>
<dbReference type="Gene3D" id="3.40.50.2300">
    <property type="match status" value="2"/>
</dbReference>
<dbReference type="CDD" id="cd19997">
    <property type="entry name" value="PBP1_ABC_sugar_binding-like"/>
    <property type="match status" value="1"/>
</dbReference>